<feature type="non-terminal residue" evidence="9">
    <location>
        <position position="177"/>
    </location>
</feature>
<dbReference type="Proteomes" id="UP000593564">
    <property type="component" value="Unassembled WGS sequence"/>
</dbReference>
<reference evidence="10" key="1">
    <citation type="journal article" date="2020" name="Nat. Commun.">
        <title>Genome assembly of wild tea tree DASZ reveals pedigree and selection history of tea varieties.</title>
        <authorList>
            <person name="Zhang W."/>
            <person name="Zhang Y."/>
            <person name="Qiu H."/>
            <person name="Guo Y."/>
            <person name="Wan H."/>
            <person name="Zhang X."/>
            <person name="Scossa F."/>
            <person name="Alseekh S."/>
            <person name="Zhang Q."/>
            <person name="Wang P."/>
            <person name="Xu L."/>
            <person name="Schmidt M.H."/>
            <person name="Jia X."/>
            <person name="Li D."/>
            <person name="Zhu A."/>
            <person name="Guo F."/>
            <person name="Chen W."/>
            <person name="Ni D."/>
            <person name="Usadel B."/>
            <person name="Fernie A.R."/>
            <person name="Wen W."/>
        </authorList>
    </citation>
    <scope>NUCLEOTIDE SEQUENCE [LARGE SCALE GENOMIC DNA]</scope>
    <source>
        <strain evidence="10">cv. G240</strain>
    </source>
</reference>
<organism evidence="9 10">
    <name type="scientific">Camellia sinensis</name>
    <name type="common">Tea plant</name>
    <name type="synonym">Thea sinensis</name>
    <dbReference type="NCBI Taxonomy" id="4442"/>
    <lineage>
        <taxon>Eukaryota</taxon>
        <taxon>Viridiplantae</taxon>
        <taxon>Streptophyta</taxon>
        <taxon>Embryophyta</taxon>
        <taxon>Tracheophyta</taxon>
        <taxon>Spermatophyta</taxon>
        <taxon>Magnoliopsida</taxon>
        <taxon>eudicotyledons</taxon>
        <taxon>Gunneridae</taxon>
        <taxon>Pentapetalae</taxon>
        <taxon>asterids</taxon>
        <taxon>Ericales</taxon>
        <taxon>Theaceae</taxon>
        <taxon>Camellia</taxon>
    </lineage>
</organism>
<dbReference type="InterPro" id="IPR011050">
    <property type="entry name" value="Pectin_lyase_fold/virulence"/>
</dbReference>
<comment type="similarity">
    <text evidence="2 8">Belongs to the glycosyl hydrolase 28 family.</text>
</comment>
<evidence type="ECO:0000256" key="4">
    <source>
        <dbReference type="ARBA" id="ARBA00022525"/>
    </source>
</evidence>
<keyword evidence="4" id="KW-0964">Secreted</keyword>
<evidence type="ECO:0000256" key="7">
    <source>
        <dbReference type="ARBA" id="ARBA00023316"/>
    </source>
</evidence>
<sequence length="177" mass="19429">DCVSIQTGCSNVYIHNVNRGPGHGISIGGLGKEGTKACASNVTVRGVITQNTMTDVRIKTWQIGSESGSVQGVMFLNVQVSEVQFPIVIDQYYCDKSTCKNQTSAVSLSGITYEKIRGTYIVKPVHLACSDSLPCIDVTLTDVELKPLQEQYHIYDVFCWQTFGELIYPTIPLIDCL</sequence>
<dbReference type="GO" id="GO:0004650">
    <property type="term" value="F:polygalacturonase activity"/>
    <property type="evidence" value="ECO:0007669"/>
    <property type="project" value="InterPro"/>
</dbReference>
<evidence type="ECO:0000256" key="6">
    <source>
        <dbReference type="ARBA" id="ARBA00023295"/>
    </source>
</evidence>
<evidence type="ECO:0000256" key="3">
    <source>
        <dbReference type="ARBA" id="ARBA00022512"/>
    </source>
</evidence>
<evidence type="ECO:0000256" key="1">
    <source>
        <dbReference type="ARBA" id="ARBA00004191"/>
    </source>
</evidence>
<evidence type="ECO:0008006" key="11">
    <source>
        <dbReference type="Google" id="ProtNLM"/>
    </source>
</evidence>
<dbReference type="InterPro" id="IPR000743">
    <property type="entry name" value="Glyco_hydro_28"/>
</dbReference>
<keyword evidence="6 8" id="KW-0326">Glycosidase</keyword>
<keyword evidence="10" id="KW-1185">Reference proteome</keyword>
<dbReference type="Gene3D" id="2.160.20.10">
    <property type="entry name" value="Single-stranded right-handed beta-helix, Pectin lyase-like"/>
    <property type="match status" value="1"/>
</dbReference>
<evidence type="ECO:0000313" key="10">
    <source>
        <dbReference type="Proteomes" id="UP000593564"/>
    </source>
</evidence>
<dbReference type="InterPro" id="IPR012334">
    <property type="entry name" value="Pectin_lyas_fold"/>
</dbReference>
<proteinExistence type="inferred from homology"/>
<evidence type="ECO:0000313" key="9">
    <source>
        <dbReference type="EMBL" id="KAF5932530.1"/>
    </source>
</evidence>
<dbReference type="SUPFAM" id="SSF51126">
    <property type="entry name" value="Pectin lyase-like"/>
    <property type="match status" value="1"/>
</dbReference>
<dbReference type="EMBL" id="JACBKZ010000014">
    <property type="protein sequence ID" value="KAF5932530.1"/>
    <property type="molecule type" value="Genomic_DNA"/>
</dbReference>
<gene>
    <name evidence="9" type="ORF">HYC85_028701</name>
</gene>
<protein>
    <recommendedName>
        <fullName evidence="11">Polygalacturonase</fullName>
    </recommendedName>
</protein>
<evidence type="ECO:0000256" key="5">
    <source>
        <dbReference type="ARBA" id="ARBA00022801"/>
    </source>
</evidence>
<evidence type="ECO:0000256" key="2">
    <source>
        <dbReference type="ARBA" id="ARBA00008834"/>
    </source>
</evidence>
<dbReference type="GO" id="GO:0005975">
    <property type="term" value="P:carbohydrate metabolic process"/>
    <property type="evidence" value="ECO:0007669"/>
    <property type="project" value="InterPro"/>
</dbReference>
<keyword evidence="3" id="KW-0134">Cell wall</keyword>
<evidence type="ECO:0000256" key="8">
    <source>
        <dbReference type="RuleBase" id="RU361169"/>
    </source>
</evidence>
<name>A0A7J7FVV2_CAMSI</name>
<dbReference type="Pfam" id="PF00295">
    <property type="entry name" value="Glyco_hydro_28"/>
    <property type="match status" value="1"/>
</dbReference>
<dbReference type="GO" id="GO:0071555">
    <property type="term" value="P:cell wall organization"/>
    <property type="evidence" value="ECO:0007669"/>
    <property type="project" value="UniProtKB-KW"/>
</dbReference>
<dbReference type="AlphaFoldDB" id="A0A7J7FVV2"/>
<reference evidence="9 10" key="2">
    <citation type="submission" date="2020-07" db="EMBL/GenBank/DDBJ databases">
        <title>Genome assembly of wild tea tree DASZ reveals pedigree and selection history of tea varieties.</title>
        <authorList>
            <person name="Zhang W."/>
        </authorList>
    </citation>
    <scope>NUCLEOTIDE SEQUENCE [LARGE SCALE GENOMIC DNA]</scope>
    <source>
        <strain evidence="10">cv. G240</strain>
        <tissue evidence="9">Leaf</tissue>
    </source>
</reference>
<keyword evidence="7" id="KW-0961">Cell wall biogenesis/degradation</keyword>
<accession>A0A7J7FVV2</accession>
<comment type="caution">
    <text evidence="9">The sequence shown here is derived from an EMBL/GenBank/DDBJ whole genome shotgun (WGS) entry which is preliminary data.</text>
</comment>
<comment type="subcellular location">
    <subcellularLocation>
        <location evidence="1">Secreted</location>
        <location evidence="1">Cell wall</location>
    </subcellularLocation>
</comment>
<dbReference type="PANTHER" id="PTHR31375">
    <property type="match status" value="1"/>
</dbReference>
<keyword evidence="5 8" id="KW-0378">Hydrolase</keyword>